<accession>A0A284RZT2</accession>
<feature type="region of interest" description="Disordered" evidence="1">
    <location>
        <begin position="1"/>
        <end position="25"/>
    </location>
</feature>
<evidence type="ECO:0000313" key="3">
    <source>
        <dbReference type="Proteomes" id="UP000219338"/>
    </source>
</evidence>
<organism evidence="2 3">
    <name type="scientific">Armillaria ostoyae</name>
    <name type="common">Armillaria root rot fungus</name>
    <dbReference type="NCBI Taxonomy" id="47428"/>
    <lineage>
        <taxon>Eukaryota</taxon>
        <taxon>Fungi</taxon>
        <taxon>Dikarya</taxon>
        <taxon>Basidiomycota</taxon>
        <taxon>Agaricomycotina</taxon>
        <taxon>Agaricomycetes</taxon>
        <taxon>Agaricomycetidae</taxon>
        <taxon>Agaricales</taxon>
        <taxon>Marasmiineae</taxon>
        <taxon>Physalacriaceae</taxon>
        <taxon>Armillaria</taxon>
    </lineage>
</organism>
<dbReference type="Proteomes" id="UP000219338">
    <property type="component" value="Unassembled WGS sequence"/>
</dbReference>
<protein>
    <submittedName>
        <fullName evidence="2">Uncharacterized protein</fullName>
    </submittedName>
</protein>
<keyword evidence="3" id="KW-1185">Reference proteome</keyword>
<reference evidence="3" key="1">
    <citation type="journal article" date="2017" name="Nat. Ecol. Evol.">
        <title>Genome expansion and lineage-specific genetic innovations in the forest pathogenic fungi Armillaria.</title>
        <authorList>
            <person name="Sipos G."/>
            <person name="Prasanna A.N."/>
            <person name="Walter M.C."/>
            <person name="O'Connor E."/>
            <person name="Balint B."/>
            <person name="Krizsan K."/>
            <person name="Kiss B."/>
            <person name="Hess J."/>
            <person name="Varga T."/>
            <person name="Slot J."/>
            <person name="Riley R."/>
            <person name="Boka B."/>
            <person name="Rigling D."/>
            <person name="Barry K."/>
            <person name="Lee J."/>
            <person name="Mihaltcheva S."/>
            <person name="LaButti K."/>
            <person name="Lipzen A."/>
            <person name="Waldron R."/>
            <person name="Moloney N.M."/>
            <person name="Sperisen C."/>
            <person name="Kredics L."/>
            <person name="Vagvoelgyi C."/>
            <person name="Patrignani A."/>
            <person name="Fitzpatrick D."/>
            <person name="Nagy I."/>
            <person name="Doyle S."/>
            <person name="Anderson J.B."/>
            <person name="Grigoriev I.V."/>
            <person name="Gueldener U."/>
            <person name="Muensterkoetter M."/>
            <person name="Nagy L.G."/>
        </authorList>
    </citation>
    <scope>NUCLEOTIDE SEQUENCE [LARGE SCALE GENOMIC DNA]</scope>
    <source>
        <strain evidence="3">C18/9</strain>
    </source>
</reference>
<feature type="region of interest" description="Disordered" evidence="1">
    <location>
        <begin position="262"/>
        <end position="285"/>
    </location>
</feature>
<evidence type="ECO:0000256" key="1">
    <source>
        <dbReference type="SAM" id="MobiDB-lite"/>
    </source>
</evidence>
<sequence>MEPVDFSSDSLRSHPDRLLHKSSPGNELQGWDGRCGALHNQLEDLLITTPNASIIWAPPLGAKRVVKMYEDYRYGDDDPCNPYKSLYGLPRRAEFEECNVSCLIRGPGLWNRIQYEAFQLACDQVIQTSLTCRVKDDRRVKVLRSLLQMFLQRVKALPLTFERLRLCVAETQRVALELQAYIEYHTTFTPRIHSPSSIVWKAESDLMGAFTTSTLTAQEFHKAGIPVWLLRSVHFSSPNPFFWTPGISPSVEGVSNVSASPSERYKPYEHQGGGRRKKGRGVAPLKRERPAIVEHRLLPPLLAAWREALFAVNTSPEHAQVPAAGYAFPRPELFVTVQSEDKLQTLLVGWLRLRSGIFALLAPPFNPPLLPHQTWRTVLQFDWLLESSNHAPGPGVVNDREAKRRERASMFLKGCEEEITIVTPSCHDPTWAGKHVPDLDDDDIQAILWELAEVRFRVELMSLDAWLYSSTGTSTTDADAHKRLLGLCFPPLNGELAWIVRLEDANQRLGNPVWILRAPYVCALRWVMCTWPNCPSVLREELRHYDEDQFLQMERHASTFYIDCFFKYFGHVPTLPRALAHPPPFEGPTPLRPTLLSNRPGIYTDLTQWEDYE</sequence>
<gene>
    <name evidence="2" type="ORF">ARMOST_17725</name>
</gene>
<dbReference type="AlphaFoldDB" id="A0A284RZT2"/>
<dbReference type="OMA" id="NPVWILR"/>
<proteinExistence type="predicted"/>
<evidence type="ECO:0000313" key="2">
    <source>
        <dbReference type="EMBL" id="SJL14269.1"/>
    </source>
</evidence>
<name>A0A284RZT2_ARMOS</name>
<dbReference type="EMBL" id="FUEG01000023">
    <property type="protein sequence ID" value="SJL14269.1"/>
    <property type="molecule type" value="Genomic_DNA"/>
</dbReference>
<dbReference type="OrthoDB" id="2634326at2759"/>